<reference evidence="1 2" key="1">
    <citation type="journal article" date="2020" name="Int. J. Syst. Evol. Microbiol.">
        <title>Novel acetic acid bacteria from cider fermentations: Acetobacter conturbans sp. nov. and Acetobacter fallax sp. nov.</title>
        <authorList>
            <person name="Sombolestani A.S."/>
            <person name="Cleenwerck I."/>
            <person name="Cnockaert M."/>
            <person name="Borremans W."/>
            <person name="Wieme A.D."/>
            <person name="De Vuyst L."/>
            <person name="Vandamme P."/>
        </authorList>
    </citation>
    <scope>NUCLEOTIDE SEQUENCE [LARGE SCALE GENOMIC DNA]</scope>
    <source>
        <strain evidence="1 2">LMG 30640</strain>
    </source>
</reference>
<protein>
    <recommendedName>
        <fullName evidence="3">Transcriptional regulator</fullName>
    </recommendedName>
</protein>
<evidence type="ECO:0000313" key="2">
    <source>
        <dbReference type="Proteomes" id="UP000635278"/>
    </source>
</evidence>
<proteinExistence type="predicted"/>
<name>A0ABX0JJA9_9PROT</name>
<dbReference type="EMBL" id="WOTB01000003">
    <property type="protein sequence ID" value="NHN83648.1"/>
    <property type="molecule type" value="Genomic_DNA"/>
</dbReference>
<evidence type="ECO:0008006" key="3">
    <source>
        <dbReference type="Google" id="ProtNLM"/>
    </source>
</evidence>
<dbReference type="Proteomes" id="UP000635278">
    <property type="component" value="Unassembled WGS sequence"/>
</dbReference>
<evidence type="ECO:0000313" key="1">
    <source>
        <dbReference type="EMBL" id="NHN83648.1"/>
    </source>
</evidence>
<gene>
    <name evidence="1" type="ORF">GOB93_03210</name>
</gene>
<organism evidence="1 2">
    <name type="scientific">Acetobacter musti</name>
    <dbReference type="NCBI Taxonomy" id="864732"/>
    <lineage>
        <taxon>Bacteria</taxon>
        <taxon>Pseudomonadati</taxon>
        <taxon>Pseudomonadota</taxon>
        <taxon>Alphaproteobacteria</taxon>
        <taxon>Acetobacterales</taxon>
        <taxon>Acetobacteraceae</taxon>
        <taxon>Acetobacter</taxon>
    </lineage>
</organism>
<comment type="caution">
    <text evidence="1">The sequence shown here is derived from an EMBL/GenBank/DDBJ whole genome shotgun (WGS) entry which is preliminary data.</text>
</comment>
<dbReference type="RefSeq" id="WP_173582088.1">
    <property type="nucleotide sequence ID" value="NZ_WOTB01000003.1"/>
</dbReference>
<sequence length="146" mass="15761">MSGDLILPTVFFRRLNTAIREAGGATGFARKHGLDVRRVYDTQDATVVDEGVAAALGLREVLRYPVTADPTVLAPLTAVYEKLNTFIRECGSQRAAAPHFGIGDKHLSNIVNARRGVTPVLARLGFRAPVSRFVSLTDKKAGSRVS</sequence>
<keyword evidence="2" id="KW-1185">Reference proteome</keyword>
<accession>A0ABX0JJA9</accession>